<evidence type="ECO:0000313" key="9">
    <source>
        <dbReference type="EMBL" id="MBO8442572.1"/>
    </source>
</evidence>
<comment type="similarity">
    <text evidence="6">Belongs to the methyltransferase superfamily. RlmKL family.</text>
</comment>
<dbReference type="Pfam" id="PF02926">
    <property type="entry name" value="THUMP"/>
    <property type="match status" value="1"/>
</dbReference>
<dbReference type="EC" id="2.1.1.264" evidence="6"/>
<gene>
    <name evidence="9" type="primary">rlmKL</name>
    <name evidence="6" type="synonym">rlmL</name>
    <name evidence="9" type="ORF">IAC42_02265</name>
</gene>
<evidence type="ECO:0000259" key="8">
    <source>
        <dbReference type="PROSITE" id="PS51165"/>
    </source>
</evidence>
<accession>A0A9D9E6Z8</accession>
<comment type="catalytic activity">
    <reaction evidence="6">
        <text>guanosine(2069) in 23S rRNA + S-adenosyl-L-methionine = N(2)-methylguanosine(2069) in 23S rRNA + S-adenosyl-L-homocysteine + H(+)</text>
        <dbReference type="Rhea" id="RHEA:43772"/>
        <dbReference type="Rhea" id="RHEA-COMP:10688"/>
        <dbReference type="Rhea" id="RHEA-COMP:10689"/>
        <dbReference type="ChEBI" id="CHEBI:15378"/>
        <dbReference type="ChEBI" id="CHEBI:57856"/>
        <dbReference type="ChEBI" id="CHEBI:59789"/>
        <dbReference type="ChEBI" id="CHEBI:74269"/>
        <dbReference type="ChEBI" id="CHEBI:74481"/>
        <dbReference type="EC" id="2.1.1.264"/>
    </reaction>
</comment>
<dbReference type="GO" id="GO:0003723">
    <property type="term" value="F:RNA binding"/>
    <property type="evidence" value="ECO:0007669"/>
    <property type="project" value="UniProtKB-UniRule"/>
</dbReference>
<dbReference type="GO" id="GO:0052915">
    <property type="term" value="F:23S rRNA (guanine(2445)-N(2))-methyltransferase activity"/>
    <property type="evidence" value="ECO:0007669"/>
    <property type="project" value="UniProtKB-UniRule"/>
</dbReference>
<comment type="catalytic activity">
    <reaction evidence="6">
        <text>guanosine(2445) in 23S rRNA + S-adenosyl-L-methionine = N(2)-methylguanosine(2445) in 23S rRNA + S-adenosyl-L-homocysteine + H(+)</text>
        <dbReference type="Rhea" id="RHEA:42740"/>
        <dbReference type="Rhea" id="RHEA-COMP:10215"/>
        <dbReference type="Rhea" id="RHEA-COMP:10216"/>
        <dbReference type="ChEBI" id="CHEBI:15378"/>
        <dbReference type="ChEBI" id="CHEBI:57856"/>
        <dbReference type="ChEBI" id="CHEBI:59789"/>
        <dbReference type="ChEBI" id="CHEBI:74269"/>
        <dbReference type="ChEBI" id="CHEBI:74481"/>
        <dbReference type="EC" id="2.1.1.173"/>
    </reaction>
</comment>
<dbReference type="Gene3D" id="3.30.2130.30">
    <property type="match status" value="1"/>
</dbReference>
<organism evidence="9 10">
    <name type="scientific">Candidatus Aphodenecus pullistercoris</name>
    <dbReference type="NCBI Taxonomy" id="2840669"/>
    <lineage>
        <taxon>Bacteria</taxon>
        <taxon>Pseudomonadati</taxon>
        <taxon>Spirochaetota</taxon>
        <taxon>Spirochaetia</taxon>
        <taxon>Spirochaetales</taxon>
        <taxon>Candidatus Aphodenecus</taxon>
    </lineage>
</organism>
<proteinExistence type="inferred from homology"/>
<evidence type="ECO:0000313" key="10">
    <source>
        <dbReference type="Proteomes" id="UP000823633"/>
    </source>
</evidence>
<dbReference type="CDD" id="cd11715">
    <property type="entry name" value="THUMP_AdoMetMT"/>
    <property type="match status" value="1"/>
</dbReference>
<dbReference type="InterPro" id="IPR002052">
    <property type="entry name" value="DNA_methylase_N6_adenine_CS"/>
</dbReference>
<dbReference type="NCBIfam" id="NF008748">
    <property type="entry name" value="PRK11783.1"/>
    <property type="match status" value="1"/>
</dbReference>
<feature type="domain" description="THUMP" evidence="8">
    <location>
        <begin position="42"/>
        <end position="156"/>
    </location>
</feature>
<dbReference type="Pfam" id="PF22020">
    <property type="entry name" value="RlmL_1st"/>
    <property type="match status" value="1"/>
</dbReference>
<protein>
    <recommendedName>
        <fullName evidence="6">Ribosomal RNA large subunit methyltransferase K/L</fullName>
    </recommendedName>
    <domain>
        <recommendedName>
            <fullName evidence="6">23S rRNA m2G2445 methyltransferase</fullName>
            <ecNumber evidence="6">2.1.1.173</ecNumber>
        </recommendedName>
        <alternativeName>
            <fullName evidence="6">rRNA (guanine-N(2)-)-methyltransferase RlmL</fullName>
        </alternativeName>
    </domain>
    <domain>
        <recommendedName>
            <fullName evidence="6">23S rRNA m7G2069 methyltransferase</fullName>
            <ecNumber evidence="6">2.1.1.264</ecNumber>
        </recommendedName>
        <alternativeName>
            <fullName evidence="6">rRNA (guanine-N(7)-)-methyltransferase RlmK</fullName>
        </alternativeName>
    </domain>
</protein>
<dbReference type="SMART" id="SM00981">
    <property type="entry name" value="THUMP"/>
    <property type="match status" value="1"/>
</dbReference>
<name>A0A9D9E6Z8_9SPIR</name>
<dbReference type="InterPro" id="IPR054170">
    <property type="entry name" value="RlmL_1st"/>
</dbReference>
<dbReference type="GO" id="GO:0005737">
    <property type="term" value="C:cytoplasm"/>
    <property type="evidence" value="ECO:0007669"/>
    <property type="project" value="UniProtKB-SubCell"/>
</dbReference>
<dbReference type="EMBL" id="JADIMU010000016">
    <property type="protein sequence ID" value="MBO8442572.1"/>
    <property type="molecule type" value="Genomic_DNA"/>
</dbReference>
<reference evidence="9" key="1">
    <citation type="submission" date="2020-10" db="EMBL/GenBank/DDBJ databases">
        <authorList>
            <person name="Gilroy R."/>
        </authorList>
    </citation>
    <scope>NUCLEOTIDE SEQUENCE</scope>
    <source>
        <strain evidence="9">11167</strain>
    </source>
</reference>
<dbReference type="EC" id="2.1.1.173" evidence="6"/>
<evidence type="ECO:0000256" key="3">
    <source>
        <dbReference type="ARBA" id="ARBA00022603"/>
    </source>
</evidence>
<dbReference type="InterPro" id="IPR017244">
    <property type="entry name" value="23SrRNA_methyltr_KL"/>
</dbReference>
<reference evidence="9" key="2">
    <citation type="journal article" date="2021" name="PeerJ">
        <title>Extensive microbial diversity within the chicken gut microbiome revealed by metagenomics and culture.</title>
        <authorList>
            <person name="Gilroy R."/>
            <person name="Ravi A."/>
            <person name="Getino M."/>
            <person name="Pursley I."/>
            <person name="Horton D.L."/>
            <person name="Alikhan N.F."/>
            <person name="Baker D."/>
            <person name="Gharbi K."/>
            <person name="Hall N."/>
            <person name="Watson M."/>
            <person name="Adriaenssens E.M."/>
            <person name="Foster-Nyarko E."/>
            <person name="Jarju S."/>
            <person name="Secka A."/>
            <person name="Antonio M."/>
            <person name="Oren A."/>
            <person name="Chaudhuri R.R."/>
            <person name="La Ragione R."/>
            <person name="Hildebrand F."/>
            <person name="Pallen M.J."/>
        </authorList>
    </citation>
    <scope>NUCLEOTIDE SEQUENCE</scope>
    <source>
        <strain evidence="9">11167</strain>
    </source>
</reference>
<dbReference type="CDD" id="cd02440">
    <property type="entry name" value="AdoMet_MTases"/>
    <property type="match status" value="1"/>
</dbReference>
<dbReference type="InterPro" id="IPR029063">
    <property type="entry name" value="SAM-dependent_MTases_sf"/>
</dbReference>
<evidence type="ECO:0000256" key="6">
    <source>
        <dbReference type="HAMAP-Rule" id="MF_01858"/>
    </source>
</evidence>
<dbReference type="Gene3D" id="3.30.750.80">
    <property type="entry name" value="RNA methyltransferase domain (HRMD) like"/>
    <property type="match status" value="1"/>
</dbReference>
<keyword evidence="1 6" id="KW-0963">Cytoplasm</keyword>
<dbReference type="PROSITE" id="PS00092">
    <property type="entry name" value="N6_MTASE"/>
    <property type="match status" value="1"/>
</dbReference>
<dbReference type="Gene3D" id="3.40.50.150">
    <property type="entry name" value="Vaccinia Virus protein VP39"/>
    <property type="match status" value="2"/>
</dbReference>
<keyword evidence="4 6" id="KW-0808">Transferase</keyword>
<dbReference type="GO" id="GO:0070043">
    <property type="term" value="F:rRNA (guanine-N7-)-methyltransferase activity"/>
    <property type="evidence" value="ECO:0007669"/>
    <property type="project" value="UniProtKB-UniRule"/>
</dbReference>
<keyword evidence="7" id="KW-0694">RNA-binding</keyword>
<dbReference type="PANTHER" id="PTHR47313">
    <property type="entry name" value="RIBOSOMAL RNA LARGE SUBUNIT METHYLTRANSFERASE K/L"/>
    <property type="match status" value="1"/>
</dbReference>
<keyword evidence="5 6" id="KW-0949">S-adenosyl-L-methionine</keyword>
<comment type="function">
    <text evidence="6">Specifically methylates the guanine in position 2445 (m2G2445) and the guanine in position 2069 (m7G2069) of 23S rRNA.</text>
</comment>
<dbReference type="PIRSF" id="PIRSF037618">
    <property type="entry name" value="RNA_Mtase_bacteria_prd"/>
    <property type="match status" value="1"/>
</dbReference>
<keyword evidence="2 6" id="KW-0698">rRNA processing</keyword>
<dbReference type="HAMAP" id="MF_01858">
    <property type="entry name" value="23SrRNA_methyltr_KL"/>
    <property type="match status" value="1"/>
</dbReference>
<dbReference type="Pfam" id="PF01170">
    <property type="entry name" value="UPF0020"/>
    <property type="match status" value="1"/>
</dbReference>
<evidence type="ECO:0000256" key="2">
    <source>
        <dbReference type="ARBA" id="ARBA00022552"/>
    </source>
</evidence>
<keyword evidence="3 6" id="KW-0489">Methyltransferase</keyword>
<evidence type="ECO:0000256" key="5">
    <source>
        <dbReference type="ARBA" id="ARBA00022691"/>
    </source>
</evidence>
<dbReference type="SUPFAM" id="SSF53335">
    <property type="entry name" value="S-adenosyl-L-methionine-dependent methyltransferases"/>
    <property type="match status" value="2"/>
</dbReference>
<dbReference type="AlphaFoldDB" id="A0A9D9E6Z8"/>
<dbReference type="InterPro" id="IPR004114">
    <property type="entry name" value="THUMP_dom"/>
</dbReference>
<sequence>MIFFAQVAANQGDIVVNEANEAGASRVRLTPSGVQFSGDLEVGYRFTMSTRVASRVLQALWFDEGIHSADGLYEACLDLPWEEVISLSDTFHITQTVQSCNWLKNSNFAALRLKDAIADHMRALNDGQRPSVDMENPDKTFHLHIRGDRVTIYADFSGEGLYKRGYRSGAVDAVLKEHLASAVVYRSEWYKKLKEGEDLALLDPFCGIGTIPIEAAQIAYDIAPGLTRKEPYAFERLSSWDEEIYNKVLDELSDKAEKAKERSIRIYASDISRTNVERAKAAALKAGVLDYIDFTVKDFTRFTEDDVPCTSGAVVTDPPYGIRMGGQDVEKLYEEIGRQLASLFKGWYVSILCADSRLLGNIDMKPERTNSLYNGGLLCQLAHYRVFTDAEKEEMVEKAKARKAERLATPLSEGAQMAYNRIVKNLEALRPQMEEEGVSCYRIYDADMPEYNAAIDLYEGRFINLAEYAPPQEIDEEDASRRLQELVLATERATGVDLEDIYIKRRSQQKGKDQYQKLSTGGKFYVVHENGIALLVNFSDYLDTGIFLDHRPIRAFIQEHSEGKRFLNLFCYTATASLNAVKGGAVSTTSVDSSATYLDWAMENFRLNGWSTDIGNFFYRSDAIQFLWDTFDRYDLIFCDPPTWSNSKDRQSFDVQRDHARLIDAAMMHLEKDGMMIFSNNFRRFKMDESVLEKYAVEDISESTIGADFQRDAKVHKCYIIRHKFKIASQKKRVIRIRKDEDGEA</sequence>
<evidence type="ECO:0000256" key="7">
    <source>
        <dbReference type="PROSITE-ProRule" id="PRU00529"/>
    </source>
</evidence>
<dbReference type="InterPro" id="IPR000241">
    <property type="entry name" value="RlmKL-like_Mtase"/>
</dbReference>
<dbReference type="PROSITE" id="PS51165">
    <property type="entry name" value="THUMP"/>
    <property type="match status" value="1"/>
</dbReference>
<dbReference type="Proteomes" id="UP000823633">
    <property type="component" value="Unassembled WGS sequence"/>
</dbReference>
<dbReference type="Pfam" id="PF10672">
    <property type="entry name" value="Methyltrans_SAM"/>
    <property type="match status" value="1"/>
</dbReference>
<comment type="subcellular location">
    <subcellularLocation>
        <location evidence="6">Cytoplasm</location>
    </subcellularLocation>
</comment>
<comment type="caution">
    <text evidence="9">The sequence shown here is derived from an EMBL/GenBank/DDBJ whole genome shotgun (WGS) entry which is preliminary data.</text>
</comment>
<dbReference type="PANTHER" id="PTHR47313:SF1">
    <property type="entry name" value="RIBOSOMAL RNA LARGE SUBUNIT METHYLTRANSFERASE K_L"/>
    <property type="match status" value="1"/>
</dbReference>
<evidence type="ECO:0000256" key="1">
    <source>
        <dbReference type="ARBA" id="ARBA00022490"/>
    </source>
</evidence>
<dbReference type="InterPro" id="IPR019614">
    <property type="entry name" value="SAM-dep_methyl-trfase"/>
</dbReference>
<evidence type="ECO:0000256" key="4">
    <source>
        <dbReference type="ARBA" id="ARBA00022679"/>
    </source>
</evidence>